<dbReference type="AlphaFoldDB" id="A0A7R9QBP3"/>
<keyword evidence="2" id="KW-1185">Reference proteome</keyword>
<accession>A0A7R9QBP3</accession>
<proteinExistence type="predicted"/>
<dbReference type="EMBL" id="OC877209">
    <property type="protein sequence ID" value="CAD7639851.1"/>
    <property type="molecule type" value="Genomic_DNA"/>
</dbReference>
<dbReference type="OrthoDB" id="245697at2759"/>
<organism evidence="1">
    <name type="scientific">Medioppia subpectinata</name>
    <dbReference type="NCBI Taxonomy" id="1979941"/>
    <lineage>
        <taxon>Eukaryota</taxon>
        <taxon>Metazoa</taxon>
        <taxon>Ecdysozoa</taxon>
        <taxon>Arthropoda</taxon>
        <taxon>Chelicerata</taxon>
        <taxon>Arachnida</taxon>
        <taxon>Acari</taxon>
        <taxon>Acariformes</taxon>
        <taxon>Sarcoptiformes</taxon>
        <taxon>Oribatida</taxon>
        <taxon>Brachypylina</taxon>
        <taxon>Oppioidea</taxon>
        <taxon>Oppiidae</taxon>
        <taxon>Medioppia</taxon>
    </lineage>
</organism>
<dbReference type="InterPro" id="IPR011993">
    <property type="entry name" value="PH-like_dom_sf"/>
</dbReference>
<evidence type="ECO:0000313" key="2">
    <source>
        <dbReference type="Proteomes" id="UP000759131"/>
    </source>
</evidence>
<protein>
    <recommendedName>
        <fullName evidence="3">PH domain-containing protein</fullName>
    </recommendedName>
</protein>
<dbReference type="Gene3D" id="2.30.29.30">
    <property type="entry name" value="Pleckstrin-homology domain (PH domain)/Phosphotyrosine-binding domain (PTB)"/>
    <property type="match status" value="1"/>
</dbReference>
<reference evidence="1" key="1">
    <citation type="submission" date="2020-11" db="EMBL/GenBank/DDBJ databases">
        <authorList>
            <person name="Tran Van P."/>
        </authorList>
    </citation>
    <scope>NUCLEOTIDE SEQUENCE</scope>
</reference>
<dbReference type="EMBL" id="CAJPIZ010022634">
    <property type="protein sequence ID" value="CAG2117986.1"/>
    <property type="molecule type" value="Genomic_DNA"/>
</dbReference>
<name>A0A7R9QBP3_9ACAR</name>
<gene>
    <name evidence="1" type="ORF">OSB1V03_LOCUS17938</name>
</gene>
<dbReference type="SUPFAM" id="SSF50729">
    <property type="entry name" value="PH domain-like"/>
    <property type="match status" value="1"/>
</dbReference>
<sequence>MVLYTYKASEDVAALKSQPLLGFKVDRLRDAVDGIDAKLLVQLSHPGQPTLIFRAETVGSAERWFVAMQTATTLE</sequence>
<evidence type="ECO:0008006" key="3">
    <source>
        <dbReference type="Google" id="ProtNLM"/>
    </source>
</evidence>
<dbReference type="Proteomes" id="UP000759131">
    <property type="component" value="Unassembled WGS sequence"/>
</dbReference>
<evidence type="ECO:0000313" key="1">
    <source>
        <dbReference type="EMBL" id="CAD7639851.1"/>
    </source>
</evidence>